<dbReference type="InterPro" id="IPR012454">
    <property type="entry name" value="DUF1659"/>
</dbReference>
<evidence type="ECO:0000313" key="2">
    <source>
        <dbReference type="EMBL" id="WXB98395.1"/>
    </source>
</evidence>
<dbReference type="EMBL" id="CP147407">
    <property type="protein sequence ID" value="WXB98395.1"/>
    <property type="molecule type" value="Genomic_DNA"/>
</dbReference>
<proteinExistence type="predicted"/>
<sequence length="72" mass="8069">MAQAVLIDRQLRLVYDLGLNMEGKQVFKSKTYSNVKPAADPEQLLATAVILSGLQKYPLFAAERMDTNEIQN</sequence>
<accession>A0ABZ2NLA9</accession>
<gene>
    <name evidence="2" type="ORF">WCV65_07965</name>
</gene>
<keyword evidence="3" id="KW-1185">Reference proteome</keyword>
<organism evidence="2 3">
    <name type="scientific">Metabacillus sediminis</name>
    <dbReference type="NCBI Taxonomy" id="3117746"/>
    <lineage>
        <taxon>Bacteria</taxon>
        <taxon>Bacillati</taxon>
        <taxon>Bacillota</taxon>
        <taxon>Bacilli</taxon>
        <taxon>Bacillales</taxon>
        <taxon>Bacillaceae</taxon>
        <taxon>Metabacillus</taxon>
    </lineage>
</organism>
<feature type="domain" description="DUF1659" evidence="1">
    <location>
        <begin position="3"/>
        <end position="72"/>
    </location>
</feature>
<dbReference type="Pfam" id="PF07872">
    <property type="entry name" value="DUF1659"/>
    <property type="match status" value="1"/>
</dbReference>
<dbReference type="RefSeq" id="WP_035406968.1">
    <property type="nucleotide sequence ID" value="NZ_CP147407.1"/>
</dbReference>
<protein>
    <submittedName>
        <fullName evidence="2">DUF1659 domain-containing protein</fullName>
    </submittedName>
</protein>
<dbReference type="Proteomes" id="UP001377337">
    <property type="component" value="Chromosome"/>
</dbReference>
<evidence type="ECO:0000313" key="3">
    <source>
        <dbReference type="Proteomes" id="UP001377337"/>
    </source>
</evidence>
<evidence type="ECO:0000259" key="1">
    <source>
        <dbReference type="Pfam" id="PF07872"/>
    </source>
</evidence>
<reference evidence="2 3" key="1">
    <citation type="submission" date="2024-02" db="EMBL/GenBank/DDBJ databases">
        <title>Seven novel Bacillus-like species.</title>
        <authorList>
            <person name="Liu G."/>
        </authorList>
    </citation>
    <scope>NUCLEOTIDE SEQUENCE [LARGE SCALE GENOMIC DNA]</scope>
    <source>
        <strain evidence="2 3">FJAT-52054</strain>
    </source>
</reference>
<name>A0ABZ2NLA9_9BACI</name>